<protein>
    <submittedName>
        <fullName evidence="3">Uncharacterized protein</fullName>
    </submittedName>
</protein>
<dbReference type="SUPFAM" id="SSF49777">
    <property type="entry name" value="PEBP-like"/>
    <property type="match status" value="1"/>
</dbReference>
<name>A0ABR3JNE3_9AGAR</name>
<evidence type="ECO:0000256" key="1">
    <source>
        <dbReference type="SAM" id="Phobius"/>
    </source>
</evidence>
<keyword evidence="4" id="KW-1185">Reference proteome</keyword>
<feature type="chain" id="PRO_5046032192" evidence="2">
    <location>
        <begin position="21"/>
        <end position="256"/>
    </location>
</feature>
<feature type="signal peptide" evidence="2">
    <location>
        <begin position="1"/>
        <end position="20"/>
    </location>
</feature>
<keyword evidence="1" id="KW-1133">Transmembrane helix</keyword>
<sequence length="256" mass="28010">MVHLLSLLSLTLAGTRSALAQDNVGPSFTQSNLVPGLLSRFNPKAEVHVTFGSPNTLQRSQIVKPGAVLEPHQLLHPPKWTLNTGSEEYSAPSFIPRMFAIAMIDIDTKTLHYLHGDFDSRYISQGVPALKYAPPKPASRTRYTVLIYDQNSLPNPDKSWSQTVTDEFGASLTPTSFDITKFAQTMGMTGPIAATVFFVEPTATSSFNFSTASARFKEQATTTNVAVVGAVAIGVFALTRLRFFRRVKAARDARDK</sequence>
<comment type="caution">
    <text evidence="3">The sequence shown here is derived from an EMBL/GenBank/DDBJ whole genome shotgun (WGS) entry which is preliminary data.</text>
</comment>
<reference evidence="4" key="1">
    <citation type="submission" date="2024-06" db="EMBL/GenBank/DDBJ databases">
        <title>Multi-omics analyses provide insights into the biosynthesis of the anticancer antibiotic pleurotin in Hohenbuehelia grisea.</title>
        <authorList>
            <person name="Weaver J.A."/>
            <person name="Alberti F."/>
        </authorList>
    </citation>
    <scope>NUCLEOTIDE SEQUENCE [LARGE SCALE GENOMIC DNA]</scope>
    <source>
        <strain evidence="4">T-177</strain>
    </source>
</reference>
<keyword evidence="1" id="KW-0812">Transmembrane</keyword>
<dbReference type="Proteomes" id="UP001556367">
    <property type="component" value="Unassembled WGS sequence"/>
</dbReference>
<feature type="transmembrane region" description="Helical" evidence="1">
    <location>
        <begin position="225"/>
        <end position="244"/>
    </location>
</feature>
<keyword evidence="2" id="KW-0732">Signal</keyword>
<dbReference type="Gene3D" id="3.90.280.10">
    <property type="entry name" value="PEBP-like"/>
    <property type="match status" value="1"/>
</dbReference>
<keyword evidence="1" id="KW-0472">Membrane</keyword>
<gene>
    <name evidence="3" type="ORF">HGRIS_003123</name>
</gene>
<organism evidence="3 4">
    <name type="scientific">Hohenbuehelia grisea</name>
    <dbReference type="NCBI Taxonomy" id="104357"/>
    <lineage>
        <taxon>Eukaryota</taxon>
        <taxon>Fungi</taxon>
        <taxon>Dikarya</taxon>
        <taxon>Basidiomycota</taxon>
        <taxon>Agaricomycotina</taxon>
        <taxon>Agaricomycetes</taxon>
        <taxon>Agaricomycetidae</taxon>
        <taxon>Agaricales</taxon>
        <taxon>Pleurotineae</taxon>
        <taxon>Pleurotaceae</taxon>
        <taxon>Hohenbuehelia</taxon>
    </lineage>
</organism>
<dbReference type="InterPro" id="IPR036610">
    <property type="entry name" value="PEBP-like_sf"/>
</dbReference>
<evidence type="ECO:0000313" key="3">
    <source>
        <dbReference type="EMBL" id="KAL0957022.1"/>
    </source>
</evidence>
<proteinExistence type="predicted"/>
<evidence type="ECO:0000256" key="2">
    <source>
        <dbReference type="SAM" id="SignalP"/>
    </source>
</evidence>
<dbReference type="EMBL" id="JASNQZ010000006">
    <property type="protein sequence ID" value="KAL0957022.1"/>
    <property type="molecule type" value="Genomic_DNA"/>
</dbReference>
<evidence type="ECO:0000313" key="4">
    <source>
        <dbReference type="Proteomes" id="UP001556367"/>
    </source>
</evidence>
<accession>A0ABR3JNE3</accession>